<sequence length="82" mass="9835">MPKLITEISHLWWKVTFNIRMKRAAKKYPNAGYYERILLINGFDEKQVQEMVDECVKSGWIDSDTPENREDVFYEELSCWSN</sequence>
<dbReference type="Proteomes" id="UP001597561">
    <property type="component" value="Unassembled WGS sequence"/>
</dbReference>
<reference evidence="2" key="1">
    <citation type="journal article" date="2019" name="Int. J. Syst. Evol. Microbiol.">
        <title>The Global Catalogue of Microorganisms (GCM) 10K type strain sequencing project: providing services to taxonomists for standard genome sequencing and annotation.</title>
        <authorList>
            <consortium name="The Broad Institute Genomics Platform"/>
            <consortium name="The Broad Institute Genome Sequencing Center for Infectious Disease"/>
            <person name="Wu L."/>
            <person name="Ma J."/>
        </authorList>
    </citation>
    <scope>NUCLEOTIDE SEQUENCE [LARGE SCALE GENOMIC DNA]</scope>
    <source>
        <strain evidence="2">KCTC 13528</strain>
    </source>
</reference>
<evidence type="ECO:0000313" key="1">
    <source>
        <dbReference type="EMBL" id="MFD2911404.1"/>
    </source>
</evidence>
<protein>
    <recommendedName>
        <fullName evidence="3">XkdX family protein</fullName>
    </recommendedName>
</protein>
<evidence type="ECO:0008006" key="3">
    <source>
        <dbReference type="Google" id="ProtNLM"/>
    </source>
</evidence>
<organism evidence="1 2">
    <name type="scientific">Jeotgalibacillus terrae</name>
    <dbReference type="NCBI Taxonomy" id="587735"/>
    <lineage>
        <taxon>Bacteria</taxon>
        <taxon>Bacillati</taxon>
        <taxon>Bacillota</taxon>
        <taxon>Bacilli</taxon>
        <taxon>Bacillales</taxon>
        <taxon>Caryophanaceae</taxon>
        <taxon>Jeotgalibacillus</taxon>
    </lineage>
</organism>
<accession>A0ABW5ZEK5</accession>
<dbReference type="EMBL" id="JBHUPG010000009">
    <property type="protein sequence ID" value="MFD2911404.1"/>
    <property type="molecule type" value="Genomic_DNA"/>
</dbReference>
<name>A0ABW5ZEK5_9BACL</name>
<keyword evidence="2" id="KW-1185">Reference proteome</keyword>
<dbReference type="RefSeq" id="WP_204730082.1">
    <property type="nucleotide sequence ID" value="NZ_JAFBDK010000013.1"/>
</dbReference>
<proteinExistence type="predicted"/>
<comment type="caution">
    <text evidence="1">The sequence shown here is derived from an EMBL/GenBank/DDBJ whole genome shotgun (WGS) entry which is preliminary data.</text>
</comment>
<gene>
    <name evidence="1" type="ORF">ACFS5P_05915</name>
</gene>
<evidence type="ECO:0000313" key="2">
    <source>
        <dbReference type="Proteomes" id="UP001597561"/>
    </source>
</evidence>